<dbReference type="PROSITE" id="PS51722">
    <property type="entry name" value="G_TR_2"/>
    <property type="match status" value="1"/>
</dbReference>
<keyword evidence="3 8" id="KW-0396">Initiation factor</keyword>
<dbReference type="InterPro" id="IPR023115">
    <property type="entry name" value="TIF_IF2_dom3"/>
</dbReference>
<dbReference type="Gene3D" id="2.40.30.10">
    <property type="entry name" value="Translation factors"/>
    <property type="match status" value="2"/>
</dbReference>
<dbReference type="InterPro" id="IPR027417">
    <property type="entry name" value="P-loop_NTPase"/>
</dbReference>
<name>A0A1G1ZW33_9BACT</name>
<dbReference type="InterPro" id="IPR015760">
    <property type="entry name" value="TIF_IF2"/>
</dbReference>
<dbReference type="InterPro" id="IPR053905">
    <property type="entry name" value="EF-G-like_DII"/>
</dbReference>
<dbReference type="AlphaFoldDB" id="A0A1G1ZW33"/>
<evidence type="ECO:0000256" key="3">
    <source>
        <dbReference type="ARBA" id="ARBA00022540"/>
    </source>
</evidence>
<comment type="similarity">
    <text evidence="1 8">Belongs to the TRAFAC class translation factor GTPase superfamily. Classic translation factor GTPase family. IF-2 subfamily.</text>
</comment>
<keyword evidence="4" id="KW-0547">Nucleotide-binding</keyword>
<dbReference type="GO" id="GO:0005737">
    <property type="term" value="C:cytoplasm"/>
    <property type="evidence" value="ECO:0007669"/>
    <property type="project" value="UniProtKB-UniRule"/>
</dbReference>
<dbReference type="Proteomes" id="UP000176611">
    <property type="component" value="Unassembled WGS sequence"/>
</dbReference>
<feature type="domain" description="Tr-type G" evidence="9">
    <location>
        <begin position="13"/>
        <end position="186"/>
    </location>
</feature>
<keyword evidence="6" id="KW-0342">GTP-binding</keyword>
<comment type="function">
    <text evidence="8">One of the essential components for the initiation of protein synthesis. Protects formylmethionyl-tRNA from spontaneous hydrolysis and promotes its binding to the 30S ribosomal subunits. Also involved in the hydrolysis of GTP during the formation of the 70S ribosomal complex.</text>
</comment>
<dbReference type="Gene3D" id="3.40.50.10050">
    <property type="entry name" value="Translation initiation factor IF- 2, domain 3"/>
    <property type="match status" value="1"/>
</dbReference>
<dbReference type="InterPro" id="IPR036925">
    <property type="entry name" value="TIF_IF2_dom3_sf"/>
</dbReference>
<evidence type="ECO:0000256" key="5">
    <source>
        <dbReference type="ARBA" id="ARBA00022917"/>
    </source>
</evidence>
<dbReference type="InterPro" id="IPR000795">
    <property type="entry name" value="T_Tr_GTP-bd_dom"/>
</dbReference>
<protein>
    <recommendedName>
        <fullName evidence="2 7">Translation initiation factor IF-2</fullName>
    </recommendedName>
</protein>
<evidence type="ECO:0000259" key="9">
    <source>
        <dbReference type="PROSITE" id="PS51722"/>
    </source>
</evidence>
<reference evidence="10 11" key="1">
    <citation type="journal article" date="2016" name="Nat. Commun.">
        <title>Thousands of microbial genomes shed light on interconnected biogeochemical processes in an aquifer system.</title>
        <authorList>
            <person name="Anantharaman K."/>
            <person name="Brown C.T."/>
            <person name="Hug L.A."/>
            <person name="Sharon I."/>
            <person name="Castelle C.J."/>
            <person name="Probst A.J."/>
            <person name="Thomas B.C."/>
            <person name="Singh A."/>
            <person name="Wilkins M.J."/>
            <person name="Karaoz U."/>
            <person name="Brodie E.L."/>
            <person name="Williams K.H."/>
            <person name="Hubbard S.S."/>
            <person name="Banfield J.F."/>
        </authorList>
    </citation>
    <scope>NUCLEOTIDE SEQUENCE [LARGE SCALE GENOMIC DNA]</scope>
</reference>
<dbReference type="SUPFAM" id="SSF52156">
    <property type="entry name" value="Initiation factor IF2/eIF5b, domain 3"/>
    <property type="match status" value="1"/>
</dbReference>
<keyword evidence="5 8" id="KW-0648">Protein biosynthesis</keyword>
<evidence type="ECO:0000256" key="8">
    <source>
        <dbReference type="RuleBase" id="RU000644"/>
    </source>
</evidence>
<accession>A0A1G1ZW33</accession>
<dbReference type="Pfam" id="PF00009">
    <property type="entry name" value="GTP_EFTU"/>
    <property type="match status" value="1"/>
</dbReference>
<dbReference type="InterPro" id="IPR005225">
    <property type="entry name" value="Small_GTP-bd"/>
</dbReference>
<evidence type="ECO:0000256" key="2">
    <source>
        <dbReference type="ARBA" id="ARBA00020675"/>
    </source>
</evidence>
<dbReference type="GO" id="GO:0003743">
    <property type="term" value="F:translation initiation factor activity"/>
    <property type="evidence" value="ECO:0007669"/>
    <property type="project" value="UniProtKB-UniRule"/>
</dbReference>
<dbReference type="EMBL" id="MHJO01000031">
    <property type="protein sequence ID" value="OGY68685.1"/>
    <property type="molecule type" value="Genomic_DNA"/>
</dbReference>
<dbReference type="InterPro" id="IPR029459">
    <property type="entry name" value="EFTU-type"/>
</dbReference>
<dbReference type="GO" id="GO:0003924">
    <property type="term" value="F:GTPase activity"/>
    <property type="evidence" value="ECO:0007669"/>
    <property type="project" value="InterPro"/>
</dbReference>
<proteinExistence type="inferred from homology"/>
<dbReference type="PRINTS" id="PR00315">
    <property type="entry name" value="ELONGATNFCT"/>
</dbReference>
<dbReference type="GO" id="GO:0005525">
    <property type="term" value="F:GTP binding"/>
    <property type="evidence" value="ECO:0007669"/>
    <property type="project" value="UniProtKB-KW"/>
</dbReference>
<dbReference type="FunFam" id="3.40.50.10050:FF:000001">
    <property type="entry name" value="Translation initiation factor IF-2"/>
    <property type="match status" value="1"/>
</dbReference>
<evidence type="ECO:0000313" key="10">
    <source>
        <dbReference type="EMBL" id="OGY68685.1"/>
    </source>
</evidence>
<dbReference type="Pfam" id="PF14578">
    <property type="entry name" value="GTP_EFTU_D4"/>
    <property type="match status" value="1"/>
</dbReference>
<dbReference type="PANTHER" id="PTHR43381:SF4">
    <property type="entry name" value="EUKARYOTIC TRANSLATION INITIATION FACTOR 5B"/>
    <property type="match status" value="1"/>
</dbReference>
<evidence type="ECO:0000256" key="4">
    <source>
        <dbReference type="ARBA" id="ARBA00022741"/>
    </source>
</evidence>
<dbReference type="PANTHER" id="PTHR43381">
    <property type="entry name" value="TRANSLATION INITIATION FACTOR IF-2-RELATED"/>
    <property type="match status" value="1"/>
</dbReference>
<dbReference type="Pfam" id="PF22042">
    <property type="entry name" value="EF-G_D2"/>
    <property type="match status" value="1"/>
</dbReference>
<dbReference type="SUPFAM" id="SSF52540">
    <property type="entry name" value="P-loop containing nucleoside triphosphate hydrolases"/>
    <property type="match status" value="1"/>
</dbReference>
<dbReference type="FunFam" id="3.40.50.300:FF:000019">
    <property type="entry name" value="Translation initiation factor IF-2"/>
    <property type="match status" value="1"/>
</dbReference>
<sequence>MKPKNEKKSNLLPRPPIVVVMGHVDHGKTTLLDYIRNTRLAIKEAGGITQSIGAYEIIHESSGVKRKITFIDTPGHEAFSRMRERGATVADLAILVVAADDGVQPQTKESITTLKKTETPFVVAINKIDAPDADIERVKSELAQSEVFLEGYGGDISWQAISAKKGDGIKELLDLLLLAADLESLEYDPSHNTEGVIIEVTKEATRGTTAVLIVKNGTLKRGDFITTESGYGRVKILENFMGKAVTELAPSSPAQIIGWEKSPKIGEEFFAGPDAKVHAPSASSSQFQKLDSKTKDSKNINVVIKADTSGSLEALTSIIHHIKVNEKGIDIIDSGIGDISENDVKNALLSQALIIGFRIKINKDAENLLHDKKDLVITSEIIYDLTKRLEDMLREIQKPITGDLEILALFGDKTGVKKIVGGKMTKGIIASKNPLEVFRNGKNIGTAKIINLQHNRKDIAEVKEGKEAGLLIESTIAIREGDHLVVRL</sequence>
<dbReference type="InterPro" id="IPR009000">
    <property type="entry name" value="Transl_B-barrel_sf"/>
</dbReference>
<dbReference type="InterPro" id="IPR000178">
    <property type="entry name" value="TF_IF2_bacterial-like"/>
</dbReference>
<comment type="caution">
    <text evidence="10">The sequence shown here is derived from an EMBL/GenBank/DDBJ whole genome shotgun (WGS) entry which is preliminary data.</text>
</comment>
<dbReference type="NCBIfam" id="TIGR00487">
    <property type="entry name" value="IF-2"/>
    <property type="match status" value="1"/>
</dbReference>
<dbReference type="CDD" id="cd01887">
    <property type="entry name" value="IF2_eIF5B"/>
    <property type="match status" value="1"/>
</dbReference>
<organism evidence="10 11">
    <name type="scientific">Candidatus Harrisonbacteria bacterium RIFOXYD1_FULL_40_9</name>
    <dbReference type="NCBI Taxonomy" id="1798412"/>
    <lineage>
        <taxon>Bacteria</taxon>
        <taxon>Candidatus Harrisoniibacteriota</taxon>
    </lineage>
</organism>
<gene>
    <name evidence="10" type="ORF">A2586_00675</name>
</gene>
<dbReference type="Pfam" id="PF11987">
    <property type="entry name" value="IF-2"/>
    <property type="match status" value="1"/>
</dbReference>
<dbReference type="Gene3D" id="3.40.50.300">
    <property type="entry name" value="P-loop containing nucleotide triphosphate hydrolases"/>
    <property type="match status" value="1"/>
</dbReference>
<evidence type="ECO:0000256" key="6">
    <source>
        <dbReference type="ARBA" id="ARBA00023134"/>
    </source>
</evidence>
<evidence type="ECO:0000256" key="1">
    <source>
        <dbReference type="ARBA" id="ARBA00007733"/>
    </source>
</evidence>
<dbReference type="SUPFAM" id="SSF50447">
    <property type="entry name" value="Translation proteins"/>
    <property type="match status" value="2"/>
</dbReference>
<dbReference type="NCBIfam" id="TIGR00231">
    <property type="entry name" value="small_GTP"/>
    <property type="match status" value="1"/>
</dbReference>
<evidence type="ECO:0000256" key="7">
    <source>
        <dbReference type="NCBIfam" id="TIGR00487"/>
    </source>
</evidence>
<evidence type="ECO:0000313" key="11">
    <source>
        <dbReference type="Proteomes" id="UP000176611"/>
    </source>
</evidence>